<dbReference type="InterPro" id="IPR003121">
    <property type="entry name" value="SWIB_MDM2_domain"/>
</dbReference>
<dbReference type="InterPro" id="IPR019835">
    <property type="entry name" value="SWIB_domain"/>
</dbReference>
<evidence type="ECO:0000313" key="4">
    <source>
        <dbReference type="EMBL" id="CAH3125514.1"/>
    </source>
</evidence>
<dbReference type="Gene3D" id="1.10.10.60">
    <property type="entry name" value="Homeodomain-like"/>
    <property type="match status" value="1"/>
</dbReference>
<dbReference type="CDD" id="cd10567">
    <property type="entry name" value="SWIB-MDM2_like"/>
    <property type="match status" value="1"/>
</dbReference>
<sequence length="297" mass="34020">MAGQGSDPSDAEIRGAMADILREGELSKLTSRIVRTQLEEKFGVSFLGRKKEIDAMLMEMIENQEKETENEKEQENGTSDQANGVEPERSDQEDEESGKDDEPSAKKKKQVSNSVRKFWNEHWFYGRRHGPVVSASDLQCGNPESQVPLLPLAGFDSQASQVQESHTVDDAELARKLHEDEKGFRARRQNTKKTVERKKSASAKKPKESKGENKGFRKLMALSPVLAELVGQDRMARSDIVKKMWEIIRERKLEDPKNKRFTICDEQLYQVFGLKRFQTFSMMKYLKKHVKDPELLS</sequence>
<dbReference type="SUPFAM" id="SSF109715">
    <property type="entry name" value="DEK C-terminal domain"/>
    <property type="match status" value="1"/>
</dbReference>
<comment type="caution">
    <text evidence="4">The sequence shown here is derived from an EMBL/GenBank/DDBJ whole genome shotgun (WGS) entry which is preliminary data.</text>
</comment>
<dbReference type="PROSITE" id="PS51925">
    <property type="entry name" value="SWIB_MDM2"/>
    <property type="match status" value="1"/>
</dbReference>
<dbReference type="Proteomes" id="UP001159405">
    <property type="component" value="Unassembled WGS sequence"/>
</dbReference>
<feature type="compositionally biased region" description="Basic and acidic residues" evidence="1">
    <location>
        <begin position="175"/>
        <end position="184"/>
    </location>
</feature>
<evidence type="ECO:0008006" key="6">
    <source>
        <dbReference type="Google" id="ProtNLM"/>
    </source>
</evidence>
<proteinExistence type="predicted"/>
<accession>A0ABN8NX13</accession>
<feature type="region of interest" description="Disordered" evidence="1">
    <location>
        <begin position="58"/>
        <end position="112"/>
    </location>
</feature>
<dbReference type="InterPro" id="IPR014876">
    <property type="entry name" value="DEK_C"/>
</dbReference>
<organism evidence="4 5">
    <name type="scientific">Porites lobata</name>
    <dbReference type="NCBI Taxonomy" id="104759"/>
    <lineage>
        <taxon>Eukaryota</taxon>
        <taxon>Metazoa</taxon>
        <taxon>Cnidaria</taxon>
        <taxon>Anthozoa</taxon>
        <taxon>Hexacorallia</taxon>
        <taxon>Scleractinia</taxon>
        <taxon>Fungiina</taxon>
        <taxon>Poritidae</taxon>
        <taxon>Porites</taxon>
    </lineage>
</organism>
<reference evidence="4 5" key="1">
    <citation type="submission" date="2022-05" db="EMBL/GenBank/DDBJ databases">
        <authorList>
            <consortium name="Genoscope - CEA"/>
            <person name="William W."/>
        </authorList>
    </citation>
    <scope>NUCLEOTIDE SEQUENCE [LARGE SCALE GENOMIC DNA]</scope>
</reference>
<keyword evidence="5" id="KW-1185">Reference proteome</keyword>
<evidence type="ECO:0000256" key="1">
    <source>
        <dbReference type="SAM" id="MobiDB-lite"/>
    </source>
</evidence>
<protein>
    <recommendedName>
        <fullName evidence="6">Upstream activation factor subunit spp27</fullName>
    </recommendedName>
</protein>
<feature type="domain" description="DM2" evidence="2">
    <location>
        <begin position="215"/>
        <end position="292"/>
    </location>
</feature>
<evidence type="ECO:0000259" key="3">
    <source>
        <dbReference type="PROSITE" id="PS51998"/>
    </source>
</evidence>
<name>A0ABN8NX13_9CNID</name>
<dbReference type="Gene3D" id="1.10.245.10">
    <property type="entry name" value="SWIB/MDM2 domain"/>
    <property type="match status" value="1"/>
</dbReference>
<dbReference type="Pfam" id="PF08766">
    <property type="entry name" value="DEK_C"/>
    <property type="match status" value="1"/>
</dbReference>
<dbReference type="Pfam" id="PF02201">
    <property type="entry name" value="SWIB"/>
    <property type="match status" value="1"/>
</dbReference>
<dbReference type="SUPFAM" id="SSF47592">
    <property type="entry name" value="SWIB/MDM2 domain"/>
    <property type="match status" value="1"/>
</dbReference>
<feature type="domain" description="DEK-C" evidence="3">
    <location>
        <begin position="7"/>
        <end position="62"/>
    </location>
</feature>
<feature type="compositionally biased region" description="Basic and acidic residues" evidence="1">
    <location>
        <begin position="63"/>
        <end position="75"/>
    </location>
</feature>
<evidence type="ECO:0000259" key="2">
    <source>
        <dbReference type="PROSITE" id="PS51925"/>
    </source>
</evidence>
<dbReference type="SMART" id="SM00151">
    <property type="entry name" value="SWIB"/>
    <property type="match status" value="1"/>
</dbReference>
<feature type="region of interest" description="Disordered" evidence="1">
    <location>
        <begin position="175"/>
        <end position="213"/>
    </location>
</feature>
<evidence type="ECO:0000313" key="5">
    <source>
        <dbReference type="Proteomes" id="UP001159405"/>
    </source>
</evidence>
<dbReference type="PANTHER" id="PTHR13844">
    <property type="entry name" value="SWI/SNF-RELATED MATRIX-ASSOCIATED ACTIN-DEPENDENT REGULATOR OF CHROMATIN SUBFAMILY D"/>
    <property type="match status" value="1"/>
</dbReference>
<dbReference type="InterPro" id="IPR036885">
    <property type="entry name" value="SWIB_MDM2_dom_sf"/>
</dbReference>
<dbReference type="PROSITE" id="PS51998">
    <property type="entry name" value="DEK_C"/>
    <property type="match status" value="1"/>
</dbReference>
<dbReference type="EMBL" id="CALNXK010000041">
    <property type="protein sequence ID" value="CAH3125514.1"/>
    <property type="molecule type" value="Genomic_DNA"/>
</dbReference>
<gene>
    <name evidence="4" type="ORF">PLOB_00031887</name>
</gene>
<feature type="compositionally biased region" description="Basic and acidic residues" evidence="1">
    <location>
        <begin position="193"/>
        <end position="213"/>
    </location>
</feature>